<dbReference type="Proteomes" id="UP000216052">
    <property type="component" value="Chromosome"/>
</dbReference>
<sequence>MNNRQLVSICKKIEKLRSKMHNNALVFGVSHPKVLKVSQLLDSQISLYMKLCKSI</sequence>
<evidence type="ECO:0008006" key="3">
    <source>
        <dbReference type="Google" id="ProtNLM"/>
    </source>
</evidence>
<keyword evidence="2" id="KW-1185">Reference proteome</keyword>
<dbReference type="InterPro" id="IPR018540">
    <property type="entry name" value="Spo0E-like"/>
</dbReference>
<dbReference type="Pfam" id="PF09388">
    <property type="entry name" value="SpoOE-like"/>
    <property type="match status" value="1"/>
</dbReference>
<accession>A0ABZ3J3U9</accession>
<dbReference type="InterPro" id="IPR037208">
    <property type="entry name" value="Spo0E-like_sf"/>
</dbReference>
<dbReference type="InterPro" id="IPR036638">
    <property type="entry name" value="HLH_DNA-bd_sf"/>
</dbReference>
<dbReference type="RefSeq" id="WP_093797944.1">
    <property type="nucleotide sequence ID" value="NZ_CP155571.1"/>
</dbReference>
<proteinExistence type="predicted"/>
<dbReference type="SUPFAM" id="SSF140500">
    <property type="entry name" value="BAS1536-like"/>
    <property type="match status" value="1"/>
</dbReference>
<dbReference type="EMBL" id="CP155571">
    <property type="protein sequence ID" value="XFO73069.1"/>
    <property type="molecule type" value="Genomic_DNA"/>
</dbReference>
<evidence type="ECO:0000313" key="2">
    <source>
        <dbReference type="Proteomes" id="UP000216052"/>
    </source>
</evidence>
<reference evidence="1" key="1">
    <citation type="submission" date="2024-05" db="EMBL/GenBank/DDBJ databases">
        <title>Isolation and characterization of Sporomusa carbonis sp. nov., a carboxydotrophic hydrogenogen in the genus of Sporomusa isolated from a charcoal burning pile.</title>
        <authorList>
            <person name="Boeer T."/>
            <person name="Rosenbaum F."/>
            <person name="Eysell L."/>
            <person name="Mueller V."/>
            <person name="Daniel R."/>
            <person name="Poehlein A."/>
        </authorList>
    </citation>
    <scope>NUCLEOTIDE SEQUENCE [LARGE SCALE GENOMIC DNA]</scope>
    <source>
        <strain evidence="1">DSM 3132</strain>
    </source>
</reference>
<name>A0ABZ3J3U9_SPOA4</name>
<dbReference type="Gene3D" id="4.10.280.10">
    <property type="entry name" value="Helix-loop-helix DNA-binding domain"/>
    <property type="match status" value="1"/>
</dbReference>
<protein>
    <recommendedName>
        <fullName evidence="3">Spo0E like sporulation regulatory protein</fullName>
    </recommendedName>
</protein>
<gene>
    <name evidence="1" type="ORF">SPACI_031400</name>
</gene>
<organism evidence="1 2">
    <name type="scientific">Sporomusa acidovorans (strain ATCC 49682 / DSM 3132 / Mol)</name>
    <dbReference type="NCBI Taxonomy" id="1123286"/>
    <lineage>
        <taxon>Bacteria</taxon>
        <taxon>Bacillati</taxon>
        <taxon>Bacillota</taxon>
        <taxon>Negativicutes</taxon>
        <taxon>Selenomonadales</taxon>
        <taxon>Sporomusaceae</taxon>
        <taxon>Sporomusa</taxon>
    </lineage>
</organism>
<evidence type="ECO:0000313" key="1">
    <source>
        <dbReference type="EMBL" id="XFO73069.1"/>
    </source>
</evidence>